<keyword evidence="2" id="KW-1133">Transmembrane helix</keyword>
<feature type="region of interest" description="Disordered" evidence="1">
    <location>
        <begin position="1"/>
        <end position="21"/>
    </location>
</feature>
<keyword evidence="2" id="KW-0812">Transmembrane</keyword>
<accession>A0AAW2G1Z6</accession>
<dbReference type="AlphaFoldDB" id="A0AAW2G1Z6"/>
<organism evidence="3 4">
    <name type="scientific">Cardiocondyla obscurior</name>
    <dbReference type="NCBI Taxonomy" id="286306"/>
    <lineage>
        <taxon>Eukaryota</taxon>
        <taxon>Metazoa</taxon>
        <taxon>Ecdysozoa</taxon>
        <taxon>Arthropoda</taxon>
        <taxon>Hexapoda</taxon>
        <taxon>Insecta</taxon>
        <taxon>Pterygota</taxon>
        <taxon>Neoptera</taxon>
        <taxon>Endopterygota</taxon>
        <taxon>Hymenoptera</taxon>
        <taxon>Apocrita</taxon>
        <taxon>Aculeata</taxon>
        <taxon>Formicoidea</taxon>
        <taxon>Formicidae</taxon>
        <taxon>Myrmicinae</taxon>
        <taxon>Cardiocondyla</taxon>
    </lineage>
</organism>
<sequence>MGHRTRHYRRRKGKPAREIDTSQLPDINAEKCCNGVARKIPRGGGEGGKGGRKRSRGETRVAPTDEGALVVRSSLPCLSGLRAREKSTFFRRLVTWSTVNDRESSSRTRCYAGDPDARNVIAARLFPSILGDPRGPLAVTPRLTHIAVTTDSTRRVDSGVCVLSLFCASRCAIFSFAGCSFYFIFFFYITLQH</sequence>
<name>A0AAW2G1Z6_9HYME</name>
<keyword evidence="4" id="KW-1185">Reference proteome</keyword>
<dbReference type="EMBL" id="JADYXP020000006">
    <property type="protein sequence ID" value="KAL0121465.1"/>
    <property type="molecule type" value="Genomic_DNA"/>
</dbReference>
<proteinExistence type="predicted"/>
<protein>
    <submittedName>
        <fullName evidence="3">Uncharacterized protein</fullName>
    </submittedName>
</protein>
<evidence type="ECO:0000256" key="2">
    <source>
        <dbReference type="SAM" id="Phobius"/>
    </source>
</evidence>
<keyword evidence="2" id="KW-0472">Membrane</keyword>
<reference evidence="3 4" key="1">
    <citation type="submission" date="2023-03" db="EMBL/GenBank/DDBJ databases">
        <title>High recombination rates correlate with genetic variation in Cardiocondyla obscurior ants.</title>
        <authorList>
            <person name="Errbii M."/>
        </authorList>
    </citation>
    <scope>NUCLEOTIDE SEQUENCE [LARGE SCALE GENOMIC DNA]</scope>
    <source>
        <strain evidence="3">Alpha-2009</strain>
        <tissue evidence="3">Whole body</tissue>
    </source>
</reference>
<evidence type="ECO:0000313" key="3">
    <source>
        <dbReference type="EMBL" id="KAL0121465.1"/>
    </source>
</evidence>
<feature type="compositionally biased region" description="Basic residues" evidence="1">
    <location>
        <begin position="1"/>
        <end position="14"/>
    </location>
</feature>
<dbReference type="Proteomes" id="UP001430953">
    <property type="component" value="Unassembled WGS sequence"/>
</dbReference>
<evidence type="ECO:0000256" key="1">
    <source>
        <dbReference type="SAM" id="MobiDB-lite"/>
    </source>
</evidence>
<comment type="caution">
    <text evidence="3">The sequence shown here is derived from an EMBL/GenBank/DDBJ whole genome shotgun (WGS) entry which is preliminary data.</text>
</comment>
<feature type="region of interest" description="Disordered" evidence="1">
    <location>
        <begin position="37"/>
        <end position="62"/>
    </location>
</feature>
<evidence type="ECO:0000313" key="4">
    <source>
        <dbReference type="Proteomes" id="UP001430953"/>
    </source>
</evidence>
<gene>
    <name evidence="3" type="ORF">PUN28_006757</name>
</gene>
<feature type="transmembrane region" description="Helical" evidence="2">
    <location>
        <begin position="162"/>
        <end position="189"/>
    </location>
</feature>